<organism evidence="1 2">
    <name type="scientific">Eretmocerus hayati</name>
    <dbReference type="NCBI Taxonomy" id="131215"/>
    <lineage>
        <taxon>Eukaryota</taxon>
        <taxon>Metazoa</taxon>
        <taxon>Ecdysozoa</taxon>
        <taxon>Arthropoda</taxon>
        <taxon>Hexapoda</taxon>
        <taxon>Insecta</taxon>
        <taxon>Pterygota</taxon>
        <taxon>Neoptera</taxon>
        <taxon>Endopterygota</taxon>
        <taxon>Hymenoptera</taxon>
        <taxon>Apocrita</taxon>
        <taxon>Proctotrupomorpha</taxon>
        <taxon>Chalcidoidea</taxon>
        <taxon>Aphelinidae</taxon>
        <taxon>Aphelininae</taxon>
        <taxon>Eretmocerus</taxon>
    </lineage>
</organism>
<dbReference type="Proteomes" id="UP001239111">
    <property type="component" value="Chromosome 4"/>
</dbReference>
<evidence type="ECO:0000313" key="1">
    <source>
        <dbReference type="EMBL" id="KAJ8665022.1"/>
    </source>
</evidence>
<accession>A0ACC2N3X2</accession>
<protein>
    <submittedName>
        <fullName evidence="1">Uncharacterized protein</fullName>
    </submittedName>
</protein>
<evidence type="ECO:0000313" key="2">
    <source>
        <dbReference type="Proteomes" id="UP001239111"/>
    </source>
</evidence>
<dbReference type="EMBL" id="CM056744">
    <property type="protein sequence ID" value="KAJ8665022.1"/>
    <property type="molecule type" value="Genomic_DNA"/>
</dbReference>
<sequence length="622" mass="67793">MMTVMCPNCMQLFGAKASNGPPPPPGPPGFLVDDHEISADDKGRQRQVTISTKSGVGSGGCLLLERVDNDSDENEINNREELDSSSALMASLSHSTNTITERNEPANGLELLLELRCQRPDRGAGAGGCCLVLKQPQDDLTPSPISPGAINSPRLNFSSLSTSSSLNTDTANGARRAMLETTIDNSCIHEKTEITEDNSLETTKQAQPQRSSHSTTARLDTAASLDTVSPSSCLQRVMGSGQQTSQCGCCRCRCRCCCSPCCCLTYCRSSRGSGCSSGSSNISNYQHRHHHHSDEQLPRAKPEGLKRSSSSTAGGDCGGELFEIQLNAGLRLLAPLSLSKAGGGGGCTFSLASTSDESPANSNTISTTTISTSVTPTSCISSSSSKNNIKPLNIFHGGGGLVVEKQPQQQEEIEQETDLLEEYQQQQLQQLDATAAGLLYERDLAKLAEARRRLQHSGWYHEGLSWQQSEALLKNASLGTWLMRDSSDRRYTFAISVQTNRGPTSVRVLYLMGKFRLDAEPHLASSMPLFDCPIRMIEYYREYSHRQSSGQLRGQQLQEVWVDYNNQVYSQIYLADPLLKEVVSLSHLARIAINRNSADLGEQSKALPPLIRDYLDEYPYAF</sequence>
<name>A0ACC2N3X2_9HYME</name>
<reference evidence="1" key="1">
    <citation type="submission" date="2023-04" db="EMBL/GenBank/DDBJ databases">
        <title>A chromosome-level genome assembly of the parasitoid wasp Eretmocerus hayati.</title>
        <authorList>
            <person name="Zhong Y."/>
            <person name="Liu S."/>
            <person name="Liu Y."/>
        </authorList>
    </citation>
    <scope>NUCLEOTIDE SEQUENCE</scope>
    <source>
        <strain evidence="1">ZJU_SS_LIU_2023</strain>
    </source>
</reference>
<gene>
    <name evidence="1" type="ORF">QAD02_006684</name>
</gene>
<comment type="caution">
    <text evidence="1">The sequence shown here is derived from an EMBL/GenBank/DDBJ whole genome shotgun (WGS) entry which is preliminary data.</text>
</comment>
<keyword evidence="2" id="KW-1185">Reference proteome</keyword>
<proteinExistence type="predicted"/>